<evidence type="ECO:0000313" key="1">
    <source>
        <dbReference type="EMBL" id="AQS46404.1"/>
    </source>
</evidence>
<keyword evidence="2" id="KW-1185">Reference proteome</keyword>
<dbReference type="RefSeq" id="WP_075775432.1">
    <property type="nucleotide sequence ID" value="NZ_CP019437.1"/>
</dbReference>
<accession>A0ABN4X5A8</accession>
<dbReference type="EMBL" id="CP019437">
    <property type="protein sequence ID" value="AQS46404.1"/>
    <property type="molecule type" value="Genomic_DNA"/>
</dbReference>
<gene>
    <name evidence="1" type="ORF">BMG03_00300</name>
</gene>
<proteinExistence type="predicted"/>
<name>A0ABN4X5A8_9RHOB</name>
<dbReference type="Proteomes" id="UP000185622">
    <property type="component" value="Chromosome"/>
</dbReference>
<sequence length="123" mass="13506">MGKLLEDVMEFLPKEVLEGLRAAQKRDAAKKARLRVLAGGQIWPVLRRVPGGFALDADEVTHLRGHVDLYDGETHVATCLIVASEIQGHELICTVKRETAVSDRAALDFVQEAPTLSGYLTKL</sequence>
<evidence type="ECO:0000313" key="2">
    <source>
        <dbReference type="Proteomes" id="UP000185622"/>
    </source>
</evidence>
<evidence type="ECO:0008006" key="3">
    <source>
        <dbReference type="Google" id="ProtNLM"/>
    </source>
</evidence>
<reference evidence="1 2" key="1">
    <citation type="submission" date="2017-01" db="EMBL/GenBank/DDBJ databases">
        <title>The complete genome sequence of a sulfur-oxidizing marine bacterium Thioclava sp. 25B10_4T.</title>
        <authorList>
            <person name="Liu Y."/>
            <person name="Lai Q."/>
            <person name="Shao Z."/>
        </authorList>
    </citation>
    <scope>NUCLEOTIDE SEQUENCE [LARGE SCALE GENOMIC DNA]</scope>
    <source>
        <strain evidence="1 2">25B10_4</strain>
    </source>
</reference>
<organism evidence="1 2">
    <name type="scientific">Thioclava nitratireducens</name>
    <dbReference type="NCBI Taxonomy" id="1915078"/>
    <lineage>
        <taxon>Bacteria</taxon>
        <taxon>Pseudomonadati</taxon>
        <taxon>Pseudomonadota</taxon>
        <taxon>Alphaproteobacteria</taxon>
        <taxon>Rhodobacterales</taxon>
        <taxon>Paracoccaceae</taxon>
        <taxon>Thioclava</taxon>
    </lineage>
</organism>
<protein>
    <recommendedName>
        <fullName evidence="3">Transposase</fullName>
    </recommendedName>
</protein>